<evidence type="ECO:0000259" key="3">
    <source>
        <dbReference type="PROSITE" id="PS50887"/>
    </source>
</evidence>
<feature type="compositionally biased region" description="Low complexity" evidence="1">
    <location>
        <begin position="504"/>
        <end position="523"/>
    </location>
</feature>
<feature type="transmembrane region" description="Helical" evidence="2">
    <location>
        <begin position="73"/>
        <end position="92"/>
    </location>
</feature>
<dbReference type="GO" id="GO:1902201">
    <property type="term" value="P:negative regulation of bacterial-type flagellum-dependent cell motility"/>
    <property type="evidence" value="ECO:0007669"/>
    <property type="project" value="TreeGrafter"/>
</dbReference>
<dbReference type="InterPro" id="IPR043128">
    <property type="entry name" value="Rev_trsase/Diguanyl_cyclase"/>
</dbReference>
<dbReference type="EMBL" id="PTJD01000011">
    <property type="protein sequence ID" value="PPK93140.1"/>
    <property type="molecule type" value="Genomic_DNA"/>
</dbReference>
<dbReference type="GO" id="GO:0043709">
    <property type="term" value="P:cell adhesion involved in single-species biofilm formation"/>
    <property type="evidence" value="ECO:0007669"/>
    <property type="project" value="TreeGrafter"/>
</dbReference>
<dbReference type="InterPro" id="IPR000160">
    <property type="entry name" value="GGDEF_dom"/>
</dbReference>
<dbReference type="InterPro" id="IPR050469">
    <property type="entry name" value="Diguanylate_Cyclase"/>
</dbReference>
<evidence type="ECO:0000256" key="2">
    <source>
        <dbReference type="SAM" id="Phobius"/>
    </source>
</evidence>
<dbReference type="GO" id="GO:0052621">
    <property type="term" value="F:diguanylate cyclase activity"/>
    <property type="evidence" value="ECO:0007669"/>
    <property type="project" value="TreeGrafter"/>
</dbReference>
<keyword evidence="2" id="KW-0472">Membrane</keyword>
<accession>A0A2S6IG57</accession>
<feature type="transmembrane region" description="Helical" evidence="2">
    <location>
        <begin position="275"/>
        <end position="293"/>
    </location>
</feature>
<feature type="domain" description="GGDEF" evidence="3">
    <location>
        <begin position="369"/>
        <end position="494"/>
    </location>
</feature>
<feature type="transmembrane region" description="Helical" evidence="2">
    <location>
        <begin position="49"/>
        <end position="66"/>
    </location>
</feature>
<feature type="region of interest" description="Disordered" evidence="1">
    <location>
        <begin position="503"/>
        <end position="530"/>
    </location>
</feature>
<evidence type="ECO:0000256" key="1">
    <source>
        <dbReference type="SAM" id="MobiDB-lite"/>
    </source>
</evidence>
<feature type="transmembrane region" description="Helical" evidence="2">
    <location>
        <begin position="203"/>
        <end position="225"/>
    </location>
</feature>
<dbReference type="PROSITE" id="PS50887">
    <property type="entry name" value="GGDEF"/>
    <property type="match status" value="1"/>
</dbReference>
<sequence length="530" mass="55221">MAGTSAPTPRDVRGPWGVRATLLAVLSCLALAFGVNVLTASPDGIPHELAPSALLLAAFAAALTAAVRRRRTLGPVGWLLAGAIGTGILGDWAWTLNYELLHRDHLADWPDLFYFATYAQLIAAGVVVVRRRTARRDPSAFLDAATITVGLGVVVYVFLVANQLTDSDVPVLARVVGVAFPVLDVLVLGVLARLLVGAAGRRAALLLISAALASYLVGDLVYAAVVVEQLPLTAMPFINSCYAMFSLFLVLALWHPEAGRLLERTETEVERLGPGRAAALAVAGLLAPATLLVRDLTGSEPHVRAVATAAVVLFLLTLTRMLLLVRAVEAHRAQLEVLARTDALTGLANRRTYDHELGRAMRSAAGSGEPLSVGLLDLDRFKCFNDTHGHPAGDELLREAARTWSAELRWCLPGGTIARYGGEEFALVLPGLEAAAGAQVVERLLAVTPFGQTFSAGVAEWDGALAPHKLLGLADGRLYAAKAAGRARVLAVAVAVPAPPPAQAPAVPGPAAAGEAPVGAEAPGTGGDGV</sequence>
<dbReference type="PANTHER" id="PTHR45138:SF9">
    <property type="entry name" value="DIGUANYLATE CYCLASE DGCM-RELATED"/>
    <property type="match status" value="1"/>
</dbReference>
<dbReference type="InterPro" id="IPR029787">
    <property type="entry name" value="Nucleotide_cyclase"/>
</dbReference>
<gene>
    <name evidence="4" type="ORF">CLV92_11157</name>
</gene>
<reference evidence="4 5" key="1">
    <citation type="submission" date="2018-02" db="EMBL/GenBank/DDBJ databases">
        <title>Genomic Encyclopedia of Archaeal and Bacterial Type Strains, Phase II (KMG-II): from individual species to whole genera.</title>
        <authorList>
            <person name="Goeker M."/>
        </authorList>
    </citation>
    <scope>NUCLEOTIDE SEQUENCE [LARGE SCALE GENOMIC DNA]</scope>
    <source>
        <strain evidence="4 5">DSM 22857</strain>
    </source>
</reference>
<dbReference type="NCBIfam" id="TIGR00254">
    <property type="entry name" value="GGDEF"/>
    <property type="match status" value="1"/>
</dbReference>
<evidence type="ECO:0000313" key="5">
    <source>
        <dbReference type="Proteomes" id="UP000239485"/>
    </source>
</evidence>
<organism evidence="4 5">
    <name type="scientific">Kineococcus xinjiangensis</name>
    <dbReference type="NCBI Taxonomy" id="512762"/>
    <lineage>
        <taxon>Bacteria</taxon>
        <taxon>Bacillati</taxon>
        <taxon>Actinomycetota</taxon>
        <taxon>Actinomycetes</taxon>
        <taxon>Kineosporiales</taxon>
        <taxon>Kineosporiaceae</taxon>
        <taxon>Kineococcus</taxon>
    </lineage>
</organism>
<dbReference type="Proteomes" id="UP000239485">
    <property type="component" value="Unassembled WGS sequence"/>
</dbReference>
<name>A0A2S6IG57_9ACTN</name>
<feature type="transmembrane region" description="Helical" evidence="2">
    <location>
        <begin position="237"/>
        <end position="254"/>
    </location>
</feature>
<feature type="transmembrane region" description="Helical" evidence="2">
    <location>
        <begin position="171"/>
        <end position="196"/>
    </location>
</feature>
<dbReference type="Pfam" id="PF00990">
    <property type="entry name" value="GGDEF"/>
    <property type="match status" value="1"/>
</dbReference>
<dbReference type="PANTHER" id="PTHR45138">
    <property type="entry name" value="REGULATORY COMPONENTS OF SENSORY TRANSDUCTION SYSTEM"/>
    <property type="match status" value="1"/>
</dbReference>
<dbReference type="CDD" id="cd01949">
    <property type="entry name" value="GGDEF"/>
    <property type="match status" value="1"/>
</dbReference>
<feature type="transmembrane region" description="Helical" evidence="2">
    <location>
        <begin position="112"/>
        <end position="129"/>
    </location>
</feature>
<dbReference type="SMART" id="SM00267">
    <property type="entry name" value="GGDEF"/>
    <property type="match status" value="1"/>
</dbReference>
<dbReference type="GO" id="GO:0005886">
    <property type="term" value="C:plasma membrane"/>
    <property type="evidence" value="ECO:0007669"/>
    <property type="project" value="TreeGrafter"/>
</dbReference>
<keyword evidence="2" id="KW-0812">Transmembrane</keyword>
<protein>
    <submittedName>
        <fullName evidence="4">Diguanylate cyclase (GGDEF)-like protein</fullName>
    </submittedName>
</protein>
<proteinExistence type="predicted"/>
<dbReference type="Gene3D" id="3.30.70.270">
    <property type="match status" value="1"/>
</dbReference>
<dbReference type="SUPFAM" id="SSF55073">
    <property type="entry name" value="Nucleotide cyclase"/>
    <property type="match status" value="1"/>
</dbReference>
<keyword evidence="2" id="KW-1133">Transmembrane helix</keyword>
<feature type="transmembrane region" description="Helical" evidence="2">
    <location>
        <begin position="141"/>
        <end position="159"/>
    </location>
</feature>
<dbReference type="AlphaFoldDB" id="A0A2S6IG57"/>
<comment type="caution">
    <text evidence="4">The sequence shown here is derived from an EMBL/GenBank/DDBJ whole genome shotgun (WGS) entry which is preliminary data.</text>
</comment>
<evidence type="ECO:0000313" key="4">
    <source>
        <dbReference type="EMBL" id="PPK93140.1"/>
    </source>
</evidence>
<keyword evidence="5" id="KW-1185">Reference proteome</keyword>
<feature type="transmembrane region" description="Helical" evidence="2">
    <location>
        <begin position="305"/>
        <end position="325"/>
    </location>
</feature>